<name>A0A397JZC3_9GLOM</name>
<keyword evidence="1" id="KW-0175">Coiled coil</keyword>
<evidence type="ECO:0000313" key="2">
    <source>
        <dbReference type="EMBL" id="RHZ89830.1"/>
    </source>
</evidence>
<gene>
    <name evidence="2" type="ORF">Glove_9g33</name>
</gene>
<dbReference type="PANTHER" id="PTHR33266">
    <property type="entry name" value="CHROMOSOME 15, WHOLE GENOME SHOTGUN SEQUENCE"/>
    <property type="match status" value="1"/>
</dbReference>
<dbReference type="STRING" id="1348612.A0A397JZC3"/>
<keyword evidence="3" id="KW-1185">Reference proteome</keyword>
<feature type="coiled-coil region" evidence="1">
    <location>
        <begin position="98"/>
        <end position="134"/>
    </location>
</feature>
<comment type="caution">
    <text evidence="2">The sequence shown here is derived from an EMBL/GenBank/DDBJ whole genome shotgun (WGS) entry which is preliminary data.</text>
</comment>
<proteinExistence type="predicted"/>
<evidence type="ECO:0000313" key="3">
    <source>
        <dbReference type="Proteomes" id="UP000266861"/>
    </source>
</evidence>
<dbReference type="Proteomes" id="UP000266861">
    <property type="component" value="Unassembled WGS sequence"/>
</dbReference>
<dbReference type="EMBL" id="PQFF01000007">
    <property type="protein sequence ID" value="RHZ89830.1"/>
    <property type="molecule type" value="Genomic_DNA"/>
</dbReference>
<sequence length="911" mass="104347">MNVNLKNNPIWYQFENRAANAVRKLSDRELHDFCEEIRSKERLEIAASTLTLKVKHPADEYSIILDDNYFENNCNNDFRILINMFNISQTNPVKVTPITSENQEIQKLREEIAALKLTQEIQKLRKELAALKSTQETIHSPMVAGSSTSSAHAPSNEIRFRYKDKYVSFKQIVLDELENVGELKLLVKAKLKIKGDIIIRRGNDTLEDSDLVTELYNVGDEIMVTENDDGNVKRMCASNIEPNRIEEAFRVEYKGKVLETFYQRLKFFHDEWHKQEKSYAPYLAIIQSSGYGKTRLIGELKTNRIYVLYICKRHENSNGYPASTPLVDRIFETIRDHKFGALLSSAIRVIKTRKWNEKEFWDIQIKAEHKDDCNRFWKTVFEKLSTQNEPSPDCSNKNFVKELFPDREICVVCCIDEAHELLTKTSKDEETYFVQWRRQIRGIYWHGFFNILLSTNGRIGNFLPPVIKDTQSARDHDFEVFPTYLDVHTMDVLASLSEGGRNYDLKRTVYLGIPLWGSLAQAGVELADILHLASQKIRNFSKKKEKDRLANLACMSCSLALEISPQIAEVDMLVASHMATAIGVSFDRTSILCTYPSDSILASGALKGIIEVGWEDCLDTLLEYFSRGTVEAGERGELVNRILFLKTYADIVKGIFTPVTYLEKVPLRLFLMSLAHNEINGLDDHLKDMGIHEAEIGFNHWTALLATNQDYVKLGGNKFLSEDLIIEAYHRHAAFKMPIGFYDIDHIIPFKHSSGYGIVSIQNKNAKKRTFNNTTDITSLVNPGSALGKDNTIDGFKVIGIYIDLGLDDASTGAEIKGKGVIKFRNHADKSKKQIIYIQNIESFKCCEAEEICKRLHKVLFTRPWPLDIQWSMFNEDQDLGRANVIKSFLPLVFYQGQSLVEEWQLNNLVK</sequence>
<protein>
    <submittedName>
        <fullName evidence="2">Uncharacterized protein</fullName>
    </submittedName>
</protein>
<dbReference type="OrthoDB" id="2341552at2759"/>
<evidence type="ECO:0000256" key="1">
    <source>
        <dbReference type="SAM" id="Coils"/>
    </source>
</evidence>
<dbReference type="AlphaFoldDB" id="A0A397JZC3"/>
<organism evidence="2 3">
    <name type="scientific">Diversispora epigaea</name>
    <dbReference type="NCBI Taxonomy" id="1348612"/>
    <lineage>
        <taxon>Eukaryota</taxon>
        <taxon>Fungi</taxon>
        <taxon>Fungi incertae sedis</taxon>
        <taxon>Mucoromycota</taxon>
        <taxon>Glomeromycotina</taxon>
        <taxon>Glomeromycetes</taxon>
        <taxon>Diversisporales</taxon>
        <taxon>Diversisporaceae</taxon>
        <taxon>Diversispora</taxon>
    </lineage>
</organism>
<dbReference type="PANTHER" id="PTHR33266:SF1">
    <property type="entry name" value="F-BOX DOMAIN-CONTAINING PROTEIN"/>
    <property type="match status" value="1"/>
</dbReference>
<reference evidence="2 3" key="1">
    <citation type="submission" date="2018-08" db="EMBL/GenBank/DDBJ databases">
        <title>Genome and evolution of the arbuscular mycorrhizal fungus Diversispora epigaea (formerly Glomus versiforme) and its bacterial endosymbionts.</title>
        <authorList>
            <person name="Sun X."/>
            <person name="Fei Z."/>
            <person name="Harrison M."/>
        </authorList>
    </citation>
    <scope>NUCLEOTIDE SEQUENCE [LARGE SCALE GENOMIC DNA]</scope>
    <source>
        <strain evidence="2 3">IT104</strain>
    </source>
</reference>
<accession>A0A397JZC3</accession>